<accession>A0A0P0W023</accession>
<dbReference type="Proteomes" id="UP000059680">
    <property type="component" value="Chromosome 3"/>
</dbReference>
<dbReference type="InParanoid" id="A0A0P0W023"/>
<evidence type="ECO:0000313" key="3">
    <source>
        <dbReference type="Proteomes" id="UP000059680"/>
    </source>
</evidence>
<dbReference type="PaxDb" id="39947-A0A0P0W023"/>
<name>A0A0P0W023_ORYSJ</name>
<dbReference type="EMBL" id="AP014959">
    <property type="protein sequence ID" value="BAS84982.1"/>
    <property type="molecule type" value="Genomic_DNA"/>
</dbReference>
<reference evidence="2 3" key="3">
    <citation type="journal article" date="2013" name="Rice">
        <title>Improvement of the Oryza sativa Nipponbare reference genome using next generation sequence and optical map data.</title>
        <authorList>
            <person name="Kawahara Y."/>
            <person name="de la Bastide M."/>
            <person name="Hamilton J.P."/>
            <person name="Kanamori H."/>
            <person name="McCombie W.R."/>
            <person name="Ouyang S."/>
            <person name="Schwartz D.C."/>
            <person name="Tanaka T."/>
            <person name="Wu J."/>
            <person name="Zhou S."/>
            <person name="Childs K.L."/>
            <person name="Davidson R.M."/>
            <person name="Lin H."/>
            <person name="Quesada-Ocampo L."/>
            <person name="Vaillancourt B."/>
            <person name="Sakai H."/>
            <person name="Lee S.S."/>
            <person name="Kim J."/>
            <person name="Numa H."/>
            <person name="Itoh T."/>
            <person name="Buell C.R."/>
            <person name="Matsumoto T."/>
        </authorList>
    </citation>
    <scope>NUCLEOTIDE SEQUENCE [LARGE SCALE GENOMIC DNA]</scope>
    <source>
        <strain evidence="3">cv. Nipponbare</strain>
    </source>
</reference>
<organism evidence="2 3">
    <name type="scientific">Oryza sativa subsp. japonica</name>
    <name type="common">Rice</name>
    <dbReference type="NCBI Taxonomy" id="39947"/>
    <lineage>
        <taxon>Eukaryota</taxon>
        <taxon>Viridiplantae</taxon>
        <taxon>Streptophyta</taxon>
        <taxon>Embryophyta</taxon>
        <taxon>Tracheophyta</taxon>
        <taxon>Spermatophyta</taxon>
        <taxon>Magnoliopsida</taxon>
        <taxon>Liliopsida</taxon>
        <taxon>Poales</taxon>
        <taxon>Poaceae</taxon>
        <taxon>BOP clade</taxon>
        <taxon>Oryzoideae</taxon>
        <taxon>Oryzeae</taxon>
        <taxon>Oryzinae</taxon>
        <taxon>Oryza</taxon>
        <taxon>Oryza sativa</taxon>
    </lineage>
</organism>
<feature type="non-terminal residue" evidence="2">
    <location>
        <position position="101"/>
    </location>
</feature>
<proteinExistence type="predicted"/>
<protein>
    <submittedName>
        <fullName evidence="2">Os03g0570000 protein</fullName>
    </submittedName>
</protein>
<evidence type="ECO:0000313" key="2">
    <source>
        <dbReference type="EMBL" id="BAS84982.1"/>
    </source>
</evidence>
<reference evidence="3" key="1">
    <citation type="journal article" date="2005" name="Nature">
        <title>The map-based sequence of the rice genome.</title>
        <authorList>
            <consortium name="International rice genome sequencing project (IRGSP)"/>
            <person name="Matsumoto T."/>
            <person name="Wu J."/>
            <person name="Kanamori H."/>
            <person name="Katayose Y."/>
            <person name="Fujisawa M."/>
            <person name="Namiki N."/>
            <person name="Mizuno H."/>
            <person name="Yamamoto K."/>
            <person name="Antonio B.A."/>
            <person name="Baba T."/>
            <person name="Sakata K."/>
            <person name="Nagamura Y."/>
            <person name="Aoki H."/>
            <person name="Arikawa K."/>
            <person name="Arita K."/>
            <person name="Bito T."/>
            <person name="Chiden Y."/>
            <person name="Fujitsuka N."/>
            <person name="Fukunaka R."/>
            <person name="Hamada M."/>
            <person name="Harada C."/>
            <person name="Hayashi A."/>
            <person name="Hijishita S."/>
            <person name="Honda M."/>
            <person name="Hosokawa S."/>
            <person name="Ichikawa Y."/>
            <person name="Idonuma A."/>
            <person name="Iijima M."/>
            <person name="Ikeda M."/>
            <person name="Ikeno M."/>
            <person name="Ito K."/>
            <person name="Ito S."/>
            <person name="Ito T."/>
            <person name="Ito Y."/>
            <person name="Ito Y."/>
            <person name="Iwabuchi A."/>
            <person name="Kamiya K."/>
            <person name="Karasawa W."/>
            <person name="Kurita K."/>
            <person name="Katagiri S."/>
            <person name="Kikuta A."/>
            <person name="Kobayashi H."/>
            <person name="Kobayashi N."/>
            <person name="Machita K."/>
            <person name="Maehara T."/>
            <person name="Masukawa M."/>
            <person name="Mizubayashi T."/>
            <person name="Mukai Y."/>
            <person name="Nagasaki H."/>
            <person name="Nagata Y."/>
            <person name="Naito S."/>
            <person name="Nakashima M."/>
            <person name="Nakama Y."/>
            <person name="Nakamichi Y."/>
            <person name="Nakamura M."/>
            <person name="Meguro A."/>
            <person name="Negishi M."/>
            <person name="Ohta I."/>
            <person name="Ohta T."/>
            <person name="Okamoto M."/>
            <person name="Ono N."/>
            <person name="Saji S."/>
            <person name="Sakaguchi M."/>
            <person name="Sakai K."/>
            <person name="Shibata M."/>
            <person name="Shimokawa T."/>
            <person name="Song J."/>
            <person name="Takazaki Y."/>
            <person name="Terasawa K."/>
            <person name="Tsugane M."/>
            <person name="Tsuji K."/>
            <person name="Ueda S."/>
            <person name="Waki K."/>
            <person name="Yamagata H."/>
            <person name="Yamamoto M."/>
            <person name="Yamamoto S."/>
            <person name="Yamane H."/>
            <person name="Yoshiki S."/>
            <person name="Yoshihara R."/>
            <person name="Yukawa K."/>
            <person name="Zhong H."/>
            <person name="Yano M."/>
            <person name="Yuan Q."/>
            <person name="Ouyang S."/>
            <person name="Liu J."/>
            <person name="Jones K.M."/>
            <person name="Gansberger K."/>
            <person name="Moffat K."/>
            <person name="Hill J."/>
            <person name="Bera J."/>
            <person name="Fadrosh D."/>
            <person name="Jin S."/>
            <person name="Johri S."/>
            <person name="Kim M."/>
            <person name="Overton L."/>
            <person name="Reardon M."/>
            <person name="Tsitrin T."/>
            <person name="Vuong H."/>
            <person name="Weaver B."/>
            <person name="Ciecko A."/>
            <person name="Tallon L."/>
            <person name="Jackson J."/>
            <person name="Pai G."/>
            <person name="Aken S.V."/>
            <person name="Utterback T."/>
            <person name="Reidmuller S."/>
            <person name="Feldblyum T."/>
            <person name="Hsiao J."/>
            <person name="Zismann V."/>
            <person name="Iobst S."/>
            <person name="de Vazeille A.R."/>
            <person name="Buell C.R."/>
            <person name="Ying K."/>
            <person name="Li Y."/>
            <person name="Lu T."/>
            <person name="Huang Y."/>
            <person name="Zhao Q."/>
            <person name="Feng Q."/>
            <person name="Zhang L."/>
            <person name="Zhu J."/>
            <person name="Weng Q."/>
            <person name="Mu J."/>
            <person name="Lu Y."/>
            <person name="Fan D."/>
            <person name="Liu Y."/>
            <person name="Guan J."/>
            <person name="Zhang Y."/>
            <person name="Yu S."/>
            <person name="Liu X."/>
            <person name="Zhang Y."/>
            <person name="Hong G."/>
            <person name="Han B."/>
            <person name="Choisne N."/>
            <person name="Demange N."/>
            <person name="Orjeda G."/>
            <person name="Samain S."/>
            <person name="Cattolico L."/>
            <person name="Pelletier E."/>
            <person name="Couloux A."/>
            <person name="Segurens B."/>
            <person name="Wincker P."/>
            <person name="D'Hont A."/>
            <person name="Scarpelli C."/>
            <person name="Weissenbach J."/>
            <person name="Salanoubat M."/>
            <person name="Quetier F."/>
            <person name="Yu Y."/>
            <person name="Kim H.R."/>
            <person name="Rambo T."/>
            <person name="Currie J."/>
            <person name="Collura K."/>
            <person name="Luo M."/>
            <person name="Yang T."/>
            <person name="Ammiraju J.S.S."/>
            <person name="Engler F."/>
            <person name="Soderlund C."/>
            <person name="Wing R.A."/>
            <person name="Palmer L.E."/>
            <person name="de la Bastide M."/>
            <person name="Spiegel L."/>
            <person name="Nascimento L."/>
            <person name="Zutavern T."/>
            <person name="O'Shaughnessy A."/>
            <person name="Dike S."/>
            <person name="Dedhia N."/>
            <person name="Preston R."/>
            <person name="Balija V."/>
            <person name="McCombie W.R."/>
            <person name="Chow T."/>
            <person name="Chen H."/>
            <person name="Chung M."/>
            <person name="Chen C."/>
            <person name="Shaw J."/>
            <person name="Wu H."/>
            <person name="Hsiao K."/>
            <person name="Chao Y."/>
            <person name="Chu M."/>
            <person name="Cheng C."/>
            <person name="Hour A."/>
            <person name="Lee P."/>
            <person name="Lin S."/>
            <person name="Lin Y."/>
            <person name="Liou J."/>
            <person name="Liu S."/>
            <person name="Hsing Y."/>
            <person name="Raghuvanshi S."/>
            <person name="Mohanty A."/>
            <person name="Bharti A.K."/>
            <person name="Gaur A."/>
            <person name="Gupta V."/>
            <person name="Kumar D."/>
            <person name="Ravi V."/>
            <person name="Vij S."/>
            <person name="Kapur A."/>
            <person name="Khurana P."/>
            <person name="Khurana P."/>
            <person name="Khurana J.P."/>
            <person name="Tyagi A.K."/>
            <person name="Gaikwad K."/>
            <person name="Singh A."/>
            <person name="Dalal V."/>
            <person name="Srivastava S."/>
            <person name="Dixit A."/>
            <person name="Pal A.K."/>
            <person name="Ghazi I.A."/>
            <person name="Yadav M."/>
            <person name="Pandit A."/>
            <person name="Bhargava A."/>
            <person name="Sureshbabu K."/>
            <person name="Batra K."/>
            <person name="Sharma T.R."/>
            <person name="Mohapatra T."/>
            <person name="Singh N.K."/>
            <person name="Messing J."/>
            <person name="Nelson A.B."/>
            <person name="Fuks G."/>
            <person name="Kavchok S."/>
            <person name="Keizer G."/>
            <person name="Linton E."/>
            <person name="Llaca V."/>
            <person name="Song R."/>
            <person name="Tanyolac B."/>
            <person name="Young S."/>
            <person name="Ho-Il K."/>
            <person name="Hahn J.H."/>
            <person name="Sangsakoo G."/>
            <person name="Vanavichit A."/>
            <person name="de Mattos Luiz.A.T."/>
            <person name="Zimmer P.D."/>
            <person name="Malone G."/>
            <person name="Dellagostin O."/>
            <person name="de Oliveira A.C."/>
            <person name="Bevan M."/>
            <person name="Bancroft I."/>
            <person name="Minx P."/>
            <person name="Cordum H."/>
            <person name="Wilson R."/>
            <person name="Cheng Z."/>
            <person name="Jin W."/>
            <person name="Jiang J."/>
            <person name="Leong S.A."/>
            <person name="Iwama H."/>
            <person name="Gojobori T."/>
            <person name="Itoh T."/>
            <person name="Niimura Y."/>
            <person name="Fujii Y."/>
            <person name="Habara T."/>
            <person name="Sakai H."/>
            <person name="Sato Y."/>
            <person name="Wilson G."/>
            <person name="Kumar K."/>
            <person name="McCouch S."/>
            <person name="Juretic N."/>
            <person name="Hoen D."/>
            <person name="Wright S."/>
            <person name="Bruskiewich R."/>
            <person name="Bureau T."/>
            <person name="Miyao A."/>
            <person name="Hirochika H."/>
            <person name="Nishikawa T."/>
            <person name="Kadowaki K."/>
            <person name="Sugiura M."/>
            <person name="Burr B."/>
            <person name="Sasaki T."/>
        </authorList>
    </citation>
    <scope>NUCLEOTIDE SEQUENCE [LARGE SCALE GENOMIC DNA]</scope>
    <source>
        <strain evidence="3">cv. Nipponbare</strain>
    </source>
</reference>
<sequence length="101" mass="9826">MTNVNKASCTGSSLPSRTGGRRSTGSSPRPLLRHQPAPAEGQPAAAGAGPTWQRVDAPPGSTVAAAAEGQPGSTAEEAAAPLPTAAAAAAASWRRGRTGAA</sequence>
<feature type="compositionally biased region" description="Low complexity" evidence="1">
    <location>
        <begin position="10"/>
        <end position="50"/>
    </location>
</feature>
<dbReference type="AlphaFoldDB" id="A0A0P0W023"/>
<dbReference type="Gramene" id="Os03t0570000-00">
    <property type="protein sequence ID" value="Os03t0570000-00"/>
    <property type="gene ID" value="Os03g0570000"/>
</dbReference>
<feature type="region of interest" description="Disordered" evidence="1">
    <location>
        <begin position="1"/>
        <end position="83"/>
    </location>
</feature>
<evidence type="ECO:0000256" key="1">
    <source>
        <dbReference type="SAM" id="MobiDB-lite"/>
    </source>
</evidence>
<keyword evidence="3" id="KW-1185">Reference proteome</keyword>
<reference evidence="2 3" key="2">
    <citation type="journal article" date="2013" name="Plant Cell Physiol.">
        <title>Rice Annotation Project Database (RAP-DB): an integrative and interactive database for rice genomics.</title>
        <authorList>
            <person name="Sakai H."/>
            <person name="Lee S.S."/>
            <person name="Tanaka T."/>
            <person name="Numa H."/>
            <person name="Kim J."/>
            <person name="Kawahara Y."/>
            <person name="Wakimoto H."/>
            <person name="Yang C.C."/>
            <person name="Iwamoto M."/>
            <person name="Abe T."/>
            <person name="Yamada Y."/>
            <person name="Muto A."/>
            <person name="Inokuchi H."/>
            <person name="Ikemura T."/>
            <person name="Matsumoto T."/>
            <person name="Sasaki T."/>
            <person name="Itoh T."/>
        </authorList>
    </citation>
    <scope>NUCLEOTIDE SEQUENCE [LARGE SCALE GENOMIC DNA]</scope>
    <source>
        <strain evidence="3">cv. Nipponbare</strain>
    </source>
</reference>
<feature type="compositionally biased region" description="Low complexity" evidence="1">
    <location>
        <begin position="74"/>
        <end position="83"/>
    </location>
</feature>
<gene>
    <name evidence="2" type="ordered locus">Os03g0570000</name>
    <name evidence="2" type="ORF">OSNPB_030570000</name>
</gene>